<evidence type="ECO:0000259" key="3">
    <source>
        <dbReference type="PROSITE" id="PS50287"/>
    </source>
</evidence>
<evidence type="ECO:0000256" key="2">
    <source>
        <dbReference type="PROSITE-ProRule" id="PRU00196"/>
    </source>
</evidence>
<proteinExistence type="predicted"/>
<accession>A0AAE0SVS6</accession>
<comment type="caution">
    <text evidence="2">Lacks conserved residue(s) required for the propagation of feature annotation.</text>
</comment>
<evidence type="ECO:0000256" key="1">
    <source>
        <dbReference type="ARBA" id="ARBA00023157"/>
    </source>
</evidence>
<dbReference type="AlphaFoldDB" id="A0AAE0SVS6"/>
<dbReference type="SMART" id="SM00202">
    <property type="entry name" value="SR"/>
    <property type="match status" value="1"/>
</dbReference>
<organism evidence="4 5">
    <name type="scientific">Potamilus streckersoni</name>
    <dbReference type="NCBI Taxonomy" id="2493646"/>
    <lineage>
        <taxon>Eukaryota</taxon>
        <taxon>Metazoa</taxon>
        <taxon>Spiralia</taxon>
        <taxon>Lophotrochozoa</taxon>
        <taxon>Mollusca</taxon>
        <taxon>Bivalvia</taxon>
        <taxon>Autobranchia</taxon>
        <taxon>Heteroconchia</taxon>
        <taxon>Palaeoheterodonta</taxon>
        <taxon>Unionida</taxon>
        <taxon>Unionoidea</taxon>
        <taxon>Unionidae</taxon>
        <taxon>Ambleminae</taxon>
        <taxon>Lampsilini</taxon>
        <taxon>Potamilus</taxon>
    </lineage>
</organism>
<reference evidence="4" key="3">
    <citation type="submission" date="2023-05" db="EMBL/GenBank/DDBJ databases">
        <authorList>
            <person name="Smith C.H."/>
        </authorList>
    </citation>
    <scope>NUCLEOTIDE SEQUENCE</scope>
    <source>
        <strain evidence="4">CHS0354</strain>
        <tissue evidence="4">Mantle</tissue>
    </source>
</reference>
<dbReference type="InterPro" id="IPR036772">
    <property type="entry name" value="SRCR-like_dom_sf"/>
</dbReference>
<dbReference type="GO" id="GO:0016020">
    <property type="term" value="C:membrane"/>
    <property type="evidence" value="ECO:0007669"/>
    <property type="project" value="InterPro"/>
</dbReference>
<name>A0AAE0SVS6_9BIVA</name>
<dbReference type="PANTHER" id="PTHR48071">
    <property type="entry name" value="SRCR DOMAIN-CONTAINING PROTEIN"/>
    <property type="match status" value="1"/>
</dbReference>
<keyword evidence="5" id="KW-1185">Reference proteome</keyword>
<keyword evidence="1 2" id="KW-1015">Disulfide bond</keyword>
<dbReference type="SUPFAM" id="SSF56487">
    <property type="entry name" value="SRCR-like"/>
    <property type="match status" value="1"/>
</dbReference>
<feature type="domain" description="SRCR" evidence="3">
    <location>
        <begin position="1"/>
        <end position="67"/>
    </location>
</feature>
<feature type="disulfide bond" evidence="2">
    <location>
        <begin position="36"/>
        <end position="46"/>
    </location>
</feature>
<dbReference type="InterPro" id="IPR001190">
    <property type="entry name" value="SRCR"/>
</dbReference>
<dbReference type="PROSITE" id="PS50287">
    <property type="entry name" value="SRCR_2"/>
    <property type="match status" value="1"/>
</dbReference>
<reference evidence="4" key="1">
    <citation type="journal article" date="2021" name="Genome Biol. Evol.">
        <title>A High-Quality Reference Genome for a Parasitic Bivalve with Doubly Uniparental Inheritance (Bivalvia: Unionida).</title>
        <authorList>
            <person name="Smith C.H."/>
        </authorList>
    </citation>
    <scope>NUCLEOTIDE SEQUENCE</scope>
    <source>
        <strain evidence="4">CHS0354</strain>
    </source>
</reference>
<dbReference type="Proteomes" id="UP001195483">
    <property type="component" value="Unassembled WGS sequence"/>
</dbReference>
<sequence>MCDTFIYSDRVEIVNANQFNTVSTSSLRIWLDDVICVGTESSIGDCSHRGWGDTNCYHREDVAIRCGDKPLKEY</sequence>
<dbReference type="EMBL" id="JAEAOA010000761">
    <property type="protein sequence ID" value="KAK3599031.1"/>
    <property type="molecule type" value="Genomic_DNA"/>
</dbReference>
<gene>
    <name evidence="4" type="ORF">CHS0354_012515</name>
</gene>
<evidence type="ECO:0000313" key="4">
    <source>
        <dbReference type="EMBL" id="KAK3599031.1"/>
    </source>
</evidence>
<comment type="caution">
    <text evidence="4">The sequence shown here is derived from an EMBL/GenBank/DDBJ whole genome shotgun (WGS) entry which is preliminary data.</text>
</comment>
<protein>
    <recommendedName>
        <fullName evidence="3">SRCR domain-containing protein</fullName>
    </recommendedName>
</protein>
<dbReference type="Pfam" id="PF00530">
    <property type="entry name" value="SRCR"/>
    <property type="match status" value="1"/>
</dbReference>
<reference evidence="4" key="2">
    <citation type="journal article" date="2021" name="Genome Biol. Evol.">
        <title>Developing a high-quality reference genome for a parasitic bivalve with doubly uniparental inheritance (Bivalvia: Unionida).</title>
        <authorList>
            <person name="Smith C.H."/>
        </authorList>
    </citation>
    <scope>NUCLEOTIDE SEQUENCE</scope>
    <source>
        <strain evidence="4">CHS0354</strain>
        <tissue evidence="4">Mantle</tissue>
    </source>
</reference>
<dbReference type="PANTHER" id="PTHR48071:SF18">
    <property type="entry name" value="DELETED IN MALIGNANT BRAIN TUMORS 1 PROTEIN-RELATED"/>
    <property type="match status" value="1"/>
</dbReference>
<dbReference type="Gene3D" id="3.10.250.10">
    <property type="entry name" value="SRCR-like domain"/>
    <property type="match status" value="1"/>
</dbReference>
<evidence type="ECO:0000313" key="5">
    <source>
        <dbReference type="Proteomes" id="UP001195483"/>
    </source>
</evidence>